<organism evidence="2 3">
    <name type="scientific">Alkalicoccus urumqiensis</name>
    <name type="common">Bacillus urumqiensis</name>
    <dbReference type="NCBI Taxonomy" id="1548213"/>
    <lineage>
        <taxon>Bacteria</taxon>
        <taxon>Bacillati</taxon>
        <taxon>Bacillota</taxon>
        <taxon>Bacilli</taxon>
        <taxon>Bacillales</taxon>
        <taxon>Bacillaceae</taxon>
        <taxon>Alkalicoccus</taxon>
    </lineage>
</organism>
<reference evidence="2 3" key="1">
    <citation type="submission" date="2018-03" db="EMBL/GenBank/DDBJ databases">
        <title>Bacillus urumqiensis sp. nov., a moderately haloalkaliphilic bacterium isolated from a salt lake.</title>
        <authorList>
            <person name="Zhao B."/>
            <person name="Liao Z."/>
        </authorList>
    </citation>
    <scope>NUCLEOTIDE SEQUENCE [LARGE SCALE GENOMIC DNA]</scope>
    <source>
        <strain evidence="2 3">BZ-SZ-XJ18</strain>
    </source>
</reference>
<feature type="transmembrane region" description="Helical" evidence="1">
    <location>
        <begin position="150"/>
        <end position="175"/>
    </location>
</feature>
<keyword evidence="3" id="KW-1185">Reference proteome</keyword>
<evidence type="ECO:0000313" key="3">
    <source>
        <dbReference type="Proteomes" id="UP000243650"/>
    </source>
</evidence>
<proteinExistence type="predicted"/>
<accession>A0A2P6MJI0</accession>
<comment type="caution">
    <text evidence="2">The sequence shown here is derived from an EMBL/GenBank/DDBJ whole genome shotgun (WGS) entry which is preliminary data.</text>
</comment>
<dbReference type="RefSeq" id="WP_105958083.1">
    <property type="nucleotide sequence ID" value="NZ_PVNS01000003.1"/>
</dbReference>
<dbReference type="OrthoDB" id="8230517at2"/>
<protein>
    <recommendedName>
        <fullName evidence="4">DUF2812 domain-containing protein</fullName>
    </recommendedName>
</protein>
<feature type="transmembrane region" description="Helical" evidence="1">
    <location>
        <begin position="115"/>
        <end position="138"/>
    </location>
</feature>
<name>A0A2P6MJI0_ALKUR</name>
<evidence type="ECO:0008006" key="4">
    <source>
        <dbReference type="Google" id="ProtNLM"/>
    </source>
</evidence>
<keyword evidence="1" id="KW-1133">Transmembrane helix</keyword>
<feature type="transmembrane region" description="Helical" evidence="1">
    <location>
        <begin position="319"/>
        <end position="340"/>
    </location>
</feature>
<evidence type="ECO:0000256" key="1">
    <source>
        <dbReference type="SAM" id="Phobius"/>
    </source>
</evidence>
<sequence>MTETTFRPFWSFHIQKTEAWLASKAEEGWRLTGFQPKTSRFTFTRAQPEHATFAVSFDRSRNHPLPHALEEDGWHVASRRRKWAVYANEKPSRDVKTTIVRDGLESRNSRIAAVWWIYFLFIVLSLSMQAAIFLPLYLSDAPVTVTRVESPLWIVTYTALFLQILVTVLGVYQLLALKRESARLFQQKLPAEDTDGAGVKKHRMKPGWMYAPDKLEAWLERQENDGWHLESVRPGGIRFRFTDRRPAERYAYEVLFEGRADAGAHQFHEEAGWEKVYASGMVWQKWSIWRKACRAGEPKPVMHDTAEDRSRAAMRVTRTYTILFLPIVMLFALNYFSFILPNALEEGSASLSGLEWFNVTVYPFVMIFFFSSVVRVWLYYFRERKPKDSSFT</sequence>
<dbReference type="Pfam" id="PF11193">
    <property type="entry name" value="DUF2812"/>
    <property type="match status" value="2"/>
</dbReference>
<evidence type="ECO:0000313" key="2">
    <source>
        <dbReference type="EMBL" id="PRO66444.1"/>
    </source>
</evidence>
<gene>
    <name evidence="2" type="ORF">C6I21_03640</name>
</gene>
<keyword evidence="1" id="KW-0812">Transmembrane</keyword>
<keyword evidence="1" id="KW-0472">Membrane</keyword>
<dbReference type="Proteomes" id="UP000243650">
    <property type="component" value="Unassembled WGS sequence"/>
</dbReference>
<dbReference type="InterPro" id="IPR021359">
    <property type="entry name" value="DUF2812"/>
</dbReference>
<dbReference type="EMBL" id="PVNS01000003">
    <property type="protein sequence ID" value="PRO66444.1"/>
    <property type="molecule type" value="Genomic_DNA"/>
</dbReference>
<feature type="transmembrane region" description="Helical" evidence="1">
    <location>
        <begin position="360"/>
        <end position="381"/>
    </location>
</feature>
<dbReference type="AlphaFoldDB" id="A0A2P6MJI0"/>